<sequence length="444" mass="50025">MRRQSSSDLECASLHTRSMTSAESTPISKSWPGWVECVHPEGWRYFQKDNIVTDAAPDRQQEVEQHIATIVRTLTDDSYDISVSSSATDPALKTVFVNHELRYASEKMHEVTSSADALTSDRRRIEYWKFMCHYPAHRPLPSGALIMARQLLECYIMDSLRRRSESHAPFRLEQSKELLEYLEKFNGTENGTLMLKETTMGSGVPSRSSAIVELVSWILLTSARHRQLHKYGQRSVHNLQSKSNQHISFLLISAICFGAPRSHLHRTREALSTMKLQGRADAWAEFMDVLHGELGISVLATVVLTAAVSFLAVPGIDNVTIIVTLVTIAFTLASIMTGIYLQWQTGKVRFVDIEPSLAPLLATFFSVPFALLTWGMVLFTSAVLLYSILGYEAQLDTSVGRFGRATYTSVFVFSFVFVCVIGVNVTFFRHLRHNHRQAQQQTDL</sequence>
<feature type="compositionally biased region" description="Polar residues" evidence="1">
    <location>
        <begin position="15"/>
        <end position="28"/>
    </location>
</feature>
<protein>
    <submittedName>
        <fullName evidence="3">Uncharacterized protein</fullName>
    </submittedName>
</protein>
<organism evidence="3 4">
    <name type="scientific">Neolentinus lepideus HHB14362 ss-1</name>
    <dbReference type="NCBI Taxonomy" id="1314782"/>
    <lineage>
        <taxon>Eukaryota</taxon>
        <taxon>Fungi</taxon>
        <taxon>Dikarya</taxon>
        <taxon>Basidiomycota</taxon>
        <taxon>Agaricomycotina</taxon>
        <taxon>Agaricomycetes</taxon>
        <taxon>Gloeophyllales</taxon>
        <taxon>Gloeophyllaceae</taxon>
        <taxon>Neolentinus</taxon>
    </lineage>
</organism>
<name>A0A165QFZ2_9AGAM</name>
<dbReference type="InParanoid" id="A0A165QFZ2"/>
<dbReference type="OrthoDB" id="3208379at2759"/>
<feature type="region of interest" description="Disordered" evidence="1">
    <location>
        <begin position="1"/>
        <end position="28"/>
    </location>
</feature>
<evidence type="ECO:0000313" key="4">
    <source>
        <dbReference type="Proteomes" id="UP000076761"/>
    </source>
</evidence>
<keyword evidence="2" id="KW-0472">Membrane</keyword>
<feature type="transmembrane region" description="Helical" evidence="2">
    <location>
        <begin position="319"/>
        <end position="341"/>
    </location>
</feature>
<gene>
    <name evidence="3" type="ORF">NEOLEDRAFT_658078</name>
</gene>
<dbReference type="EMBL" id="KV425596">
    <property type="protein sequence ID" value="KZT22381.1"/>
    <property type="molecule type" value="Genomic_DNA"/>
</dbReference>
<reference evidence="3 4" key="1">
    <citation type="journal article" date="2016" name="Mol. Biol. Evol.">
        <title>Comparative Genomics of Early-Diverging Mushroom-Forming Fungi Provides Insights into the Origins of Lignocellulose Decay Capabilities.</title>
        <authorList>
            <person name="Nagy L.G."/>
            <person name="Riley R."/>
            <person name="Tritt A."/>
            <person name="Adam C."/>
            <person name="Daum C."/>
            <person name="Floudas D."/>
            <person name="Sun H."/>
            <person name="Yadav J.S."/>
            <person name="Pangilinan J."/>
            <person name="Larsson K.H."/>
            <person name="Matsuura K."/>
            <person name="Barry K."/>
            <person name="Labutti K."/>
            <person name="Kuo R."/>
            <person name="Ohm R.A."/>
            <person name="Bhattacharya S.S."/>
            <person name="Shirouzu T."/>
            <person name="Yoshinaga Y."/>
            <person name="Martin F.M."/>
            <person name="Grigoriev I.V."/>
            <person name="Hibbett D.S."/>
        </authorList>
    </citation>
    <scope>NUCLEOTIDE SEQUENCE [LARGE SCALE GENOMIC DNA]</scope>
    <source>
        <strain evidence="3 4">HHB14362 ss-1</strain>
    </source>
</reference>
<keyword evidence="2" id="KW-1133">Transmembrane helix</keyword>
<feature type="transmembrane region" description="Helical" evidence="2">
    <location>
        <begin position="409"/>
        <end position="428"/>
    </location>
</feature>
<accession>A0A165QFZ2</accession>
<dbReference type="AlphaFoldDB" id="A0A165QFZ2"/>
<feature type="transmembrane region" description="Helical" evidence="2">
    <location>
        <begin position="361"/>
        <end position="389"/>
    </location>
</feature>
<dbReference type="Proteomes" id="UP000076761">
    <property type="component" value="Unassembled WGS sequence"/>
</dbReference>
<evidence type="ECO:0000313" key="3">
    <source>
        <dbReference type="EMBL" id="KZT22381.1"/>
    </source>
</evidence>
<keyword evidence="2" id="KW-0812">Transmembrane</keyword>
<evidence type="ECO:0000256" key="1">
    <source>
        <dbReference type="SAM" id="MobiDB-lite"/>
    </source>
</evidence>
<evidence type="ECO:0000256" key="2">
    <source>
        <dbReference type="SAM" id="Phobius"/>
    </source>
</evidence>
<keyword evidence="4" id="KW-1185">Reference proteome</keyword>
<proteinExistence type="predicted"/>
<feature type="transmembrane region" description="Helical" evidence="2">
    <location>
        <begin position="294"/>
        <end position="313"/>
    </location>
</feature>